<evidence type="ECO:0000313" key="5">
    <source>
        <dbReference type="EnsemblMetazoa" id="CPIJ009881-PA"/>
    </source>
</evidence>
<dbReference type="GO" id="GO:0070971">
    <property type="term" value="C:endoplasmic reticulum exit site"/>
    <property type="evidence" value="ECO:0007669"/>
    <property type="project" value="TreeGrafter"/>
</dbReference>
<dbReference type="KEGG" id="cqu:CpipJ_CPIJ009881"/>
<dbReference type="InterPro" id="IPR040251">
    <property type="entry name" value="SEC31-like"/>
</dbReference>
<accession>B0WT85</accession>
<dbReference type="InParanoid" id="B0WT85"/>
<gene>
    <name evidence="5" type="primary">6042853</name>
    <name evidence="4" type="ORF">CpipJ_CPIJ009881</name>
</gene>
<dbReference type="eggNOG" id="KOG0307">
    <property type="taxonomic scope" value="Eukaryota"/>
</dbReference>
<evidence type="ECO:0000256" key="2">
    <source>
        <dbReference type="ARBA" id="ARBA00022574"/>
    </source>
</evidence>
<dbReference type="PANTHER" id="PTHR13923">
    <property type="entry name" value="SEC31-RELATED PROTEIN"/>
    <property type="match status" value="1"/>
</dbReference>
<evidence type="ECO:0000313" key="4">
    <source>
        <dbReference type="EMBL" id="EDS34234.1"/>
    </source>
</evidence>
<dbReference type="EMBL" id="DS232081">
    <property type="protein sequence ID" value="EDS34234.1"/>
    <property type="molecule type" value="Genomic_DNA"/>
</dbReference>
<dbReference type="GO" id="GO:0005198">
    <property type="term" value="F:structural molecule activity"/>
    <property type="evidence" value="ECO:0007669"/>
    <property type="project" value="TreeGrafter"/>
</dbReference>
<dbReference type="InterPro" id="IPR015943">
    <property type="entry name" value="WD40/YVTN_repeat-like_dom_sf"/>
</dbReference>
<dbReference type="HOGENOM" id="CLU_674862_0_0_1"/>
<dbReference type="VEuPathDB" id="VectorBase:CQUJHB009476"/>
<organism>
    <name type="scientific">Culex quinquefasciatus</name>
    <name type="common">Southern house mosquito</name>
    <name type="synonym">Culex pungens</name>
    <dbReference type="NCBI Taxonomy" id="7176"/>
    <lineage>
        <taxon>Eukaryota</taxon>
        <taxon>Metazoa</taxon>
        <taxon>Ecdysozoa</taxon>
        <taxon>Arthropoda</taxon>
        <taxon>Hexapoda</taxon>
        <taxon>Insecta</taxon>
        <taxon>Pterygota</taxon>
        <taxon>Neoptera</taxon>
        <taxon>Endopterygota</taxon>
        <taxon>Diptera</taxon>
        <taxon>Nematocera</taxon>
        <taxon>Culicoidea</taxon>
        <taxon>Culicidae</taxon>
        <taxon>Culicinae</taxon>
        <taxon>Culicini</taxon>
        <taxon>Culex</taxon>
        <taxon>Culex</taxon>
    </lineage>
</organism>
<reference evidence="5" key="2">
    <citation type="submission" date="2021-02" db="UniProtKB">
        <authorList>
            <consortium name="EnsemblMetazoa"/>
        </authorList>
    </citation>
    <scope>IDENTIFICATION</scope>
    <source>
        <strain evidence="5">JHB</strain>
    </source>
</reference>
<evidence type="ECO:0000256" key="3">
    <source>
        <dbReference type="ARBA" id="ARBA00022737"/>
    </source>
</evidence>
<dbReference type="STRING" id="7176.B0WT85"/>
<dbReference type="SUPFAM" id="SSF101908">
    <property type="entry name" value="Putative isomerase YbhE"/>
    <property type="match status" value="1"/>
</dbReference>
<evidence type="ECO:0000256" key="1">
    <source>
        <dbReference type="ARBA" id="ARBA00022448"/>
    </source>
</evidence>
<dbReference type="PANTHER" id="PTHR13923:SF11">
    <property type="entry name" value="SECRETORY 31, ISOFORM D"/>
    <property type="match status" value="1"/>
</dbReference>
<dbReference type="GO" id="GO:0090110">
    <property type="term" value="P:COPII-coated vesicle cargo loading"/>
    <property type="evidence" value="ECO:0007669"/>
    <property type="project" value="TreeGrafter"/>
</dbReference>
<dbReference type="Proteomes" id="UP000002320">
    <property type="component" value="Unassembled WGS sequence"/>
</dbReference>
<dbReference type="Gene3D" id="2.130.10.10">
    <property type="entry name" value="YVTN repeat-like/Quinoprotein amine dehydrogenase"/>
    <property type="match status" value="1"/>
</dbReference>
<dbReference type="GO" id="GO:0030127">
    <property type="term" value="C:COPII vesicle coat"/>
    <property type="evidence" value="ECO:0007669"/>
    <property type="project" value="TreeGrafter"/>
</dbReference>
<dbReference type="AlphaFoldDB" id="B0WT85"/>
<name>B0WT85_CULQU</name>
<dbReference type="OrthoDB" id="542917at2759"/>
<protein>
    <submittedName>
        <fullName evidence="4">Vesicle associated protein</fullName>
    </submittedName>
</protein>
<sequence>MWKNSADFIYVIYARVQHPAASANGPRSPAKSVRLADGQLTELNLLRLHASHNFKPSTVEMQCYLKSVTMLYKVNLSLFLRGTPVKGIGAGIYKTDSVKANLDIPGIHTQSRQLPGRHLHFQPVNTNRWVTLNNRLHPDHPFPLGATPANQNFRDDPPLTTQRNLDSDHLLDVITEKTASTQLPYRGALWPEANFACNKFNTKIIQSELRSEAGGKSDECALVPQGRAVQWHPEVSTQLWVASEEDQAFSAGCPRSDLVPEGFRPGRFLRQRHELATTNQWNFDVAWCPRNPALIAGSSFEGYVTVYSTNGGAHAQVQTVNKIADLFPGVDSIEHEPFGGKLDTFSGTSRTVIVNQVVTHRELIECSNRLKQVLAEGTRSDACVRRNLKDCWETSRLDCANYSDAGDI</sequence>
<evidence type="ECO:0000313" key="6">
    <source>
        <dbReference type="Proteomes" id="UP000002320"/>
    </source>
</evidence>
<reference evidence="4" key="1">
    <citation type="submission" date="2007-03" db="EMBL/GenBank/DDBJ databases">
        <title>Annotation of Culex pipiens quinquefasciatus.</title>
        <authorList>
            <consortium name="The Broad Institute Genome Sequencing Platform"/>
            <person name="Atkinson P.W."/>
            <person name="Hemingway J."/>
            <person name="Christensen B.M."/>
            <person name="Higgs S."/>
            <person name="Kodira C."/>
            <person name="Hannick L."/>
            <person name="Megy K."/>
            <person name="O'Leary S."/>
            <person name="Pearson M."/>
            <person name="Haas B.J."/>
            <person name="Mauceli E."/>
            <person name="Wortman J.R."/>
            <person name="Lee N.H."/>
            <person name="Guigo R."/>
            <person name="Stanke M."/>
            <person name="Alvarado L."/>
            <person name="Amedeo P."/>
            <person name="Antoine C.H."/>
            <person name="Arensburger P."/>
            <person name="Bidwell S.L."/>
            <person name="Crawford M."/>
            <person name="Camaro F."/>
            <person name="Devon K."/>
            <person name="Engels R."/>
            <person name="Hammond M."/>
            <person name="Howarth C."/>
            <person name="Koehrsen M."/>
            <person name="Lawson D."/>
            <person name="Montgomery P."/>
            <person name="Nene V."/>
            <person name="Nusbaum C."/>
            <person name="Puiu D."/>
            <person name="Romero-Severson J."/>
            <person name="Severson D.W."/>
            <person name="Shumway M."/>
            <person name="Sisk P."/>
            <person name="Stolte C."/>
            <person name="Zeng Q."/>
            <person name="Eisenstadt E."/>
            <person name="Fraser-Liggett C."/>
            <person name="Strausberg R."/>
            <person name="Galagan J."/>
            <person name="Birren B."/>
            <person name="Collins F.H."/>
        </authorList>
    </citation>
    <scope>NUCLEOTIDE SEQUENCE [LARGE SCALE GENOMIC DNA]</scope>
    <source>
        <strain evidence="4">JHB</strain>
    </source>
</reference>
<dbReference type="VEuPathDB" id="VectorBase:CPIJ009881"/>
<keyword evidence="1" id="KW-0813">Transport</keyword>
<dbReference type="EnsemblMetazoa" id="CPIJ009881-RA">
    <property type="protein sequence ID" value="CPIJ009881-PA"/>
    <property type="gene ID" value="CPIJ009881"/>
</dbReference>
<dbReference type="VEuPathDB" id="VectorBase:CQUJHB003873"/>
<proteinExistence type="predicted"/>
<keyword evidence="3" id="KW-0677">Repeat</keyword>
<keyword evidence="2" id="KW-0853">WD repeat</keyword>
<keyword evidence="6" id="KW-1185">Reference proteome</keyword>
<dbReference type="GO" id="GO:0007029">
    <property type="term" value="P:endoplasmic reticulum organization"/>
    <property type="evidence" value="ECO:0007669"/>
    <property type="project" value="TreeGrafter"/>
</dbReference>